<organism evidence="4 5">
    <name type="scientific">Enterocloster lavalensis</name>
    <dbReference type="NCBI Taxonomy" id="460384"/>
    <lineage>
        <taxon>Bacteria</taxon>
        <taxon>Bacillati</taxon>
        <taxon>Bacillota</taxon>
        <taxon>Clostridia</taxon>
        <taxon>Lachnospirales</taxon>
        <taxon>Lachnospiraceae</taxon>
        <taxon>Enterocloster</taxon>
    </lineage>
</organism>
<reference evidence="5" key="1">
    <citation type="submission" date="2016-10" db="EMBL/GenBank/DDBJ databases">
        <authorList>
            <person name="Varghese N."/>
            <person name="Submissions S."/>
        </authorList>
    </citation>
    <scope>NUCLEOTIDE SEQUENCE [LARGE SCALE GENOMIC DNA]</scope>
    <source>
        <strain evidence="5">NLAE-zl-G277</strain>
    </source>
</reference>
<dbReference type="PANTHER" id="PTHR43584:SF8">
    <property type="entry name" value="N-ACETYLMURAMATE ALPHA-1-PHOSPHATE URIDYLYLTRANSFERASE"/>
    <property type="match status" value="1"/>
</dbReference>
<evidence type="ECO:0000259" key="3">
    <source>
        <dbReference type="Pfam" id="PF00483"/>
    </source>
</evidence>
<name>A0A1I0K714_9FIRM</name>
<dbReference type="InterPro" id="IPR016873">
    <property type="entry name" value="Caps_polysacc_synth_BcbE_prd"/>
</dbReference>
<dbReference type="PANTHER" id="PTHR43584">
    <property type="entry name" value="NUCLEOTIDYL TRANSFERASE"/>
    <property type="match status" value="1"/>
</dbReference>
<keyword evidence="2" id="KW-0548">Nucleotidyltransferase</keyword>
<dbReference type="RefSeq" id="WP_092371483.1">
    <property type="nucleotide sequence ID" value="NZ_FOIM01000051.1"/>
</dbReference>
<evidence type="ECO:0000313" key="4">
    <source>
        <dbReference type="EMBL" id="SEU19668.1"/>
    </source>
</evidence>
<protein>
    <submittedName>
        <fullName evidence="4">Nucleotidyl transferase</fullName>
    </submittedName>
</protein>
<dbReference type="GO" id="GO:0016779">
    <property type="term" value="F:nucleotidyltransferase activity"/>
    <property type="evidence" value="ECO:0007669"/>
    <property type="project" value="UniProtKB-KW"/>
</dbReference>
<dbReference type="InterPro" id="IPR050065">
    <property type="entry name" value="GlmU-like"/>
</dbReference>
<dbReference type="SUPFAM" id="SSF53448">
    <property type="entry name" value="Nucleotide-diphospho-sugar transferases"/>
    <property type="match status" value="1"/>
</dbReference>
<dbReference type="AlphaFoldDB" id="A0A1I0K714"/>
<dbReference type="InterPro" id="IPR029044">
    <property type="entry name" value="Nucleotide-diphossugar_trans"/>
</dbReference>
<dbReference type="Gene3D" id="3.90.550.10">
    <property type="entry name" value="Spore Coat Polysaccharide Biosynthesis Protein SpsA, Chain A"/>
    <property type="match status" value="1"/>
</dbReference>
<keyword evidence="5" id="KW-1185">Reference proteome</keyword>
<evidence type="ECO:0000313" key="5">
    <source>
        <dbReference type="Proteomes" id="UP000198508"/>
    </source>
</evidence>
<dbReference type="EMBL" id="FOIM01000051">
    <property type="protein sequence ID" value="SEU19668.1"/>
    <property type="molecule type" value="Genomic_DNA"/>
</dbReference>
<evidence type="ECO:0000256" key="1">
    <source>
        <dbReference type="ARBA" id="ARBA00022679"/>
    </source>
</evidence>
<sequence>MLNIVIPMAGRGSRFANAGYTLPKPLIEIHGHPMIEYVVKNIRPDYECCYIFICLQEHLDTYNLSERLESIAPGCIIVPVNQVTEGAACTVLLAEKYIDNNDPMMIANSDQYVDIDINNYLDAMGDYDGLIMTMTADDPKWSFIQYDKAGFVTLLREKEVISDEATVGIYNYKKGADFVKYAKQMIKKNIRVNNEFYVAPVYNEMIEDGKKLVYYNIGQDDEKMHGLGTPEDLEKFLAKTLSILDL</sequence>
<dbReference type="CDD" id="cd04183">
    <property type="entry name" value="GT2_BcE_like"/>
    <property type="match status" value="1"/>
</dbReference>
<accession>A0A1I0K714</accession>
<proteinExistence type="predicted"/>
<dbReference type="STRING" id="460384.SAMN05216313_15111"/>
<dbReference type="Proteomes" id="UP000198508">
    <property type="component" value="Unassembled WGS sequence"/>
</dbReference>
<keyword evidence="1 4" id="KW-0808">Transferase</keyword>
<dbReference type="InterPro" id="IPR005835">
    <property type="entry name" value="NTP_transferase_dom"/>
</dbReference>
<gene>
    <name evidence="4" type="ORF">SAMN05216313_15111</name>
</gene>
<dbReference type="PIRSF" id="PIRSF028162">
    <property type="entry name" value="BcbE_prd"/>
    <property type="match status" value="1"/>
</dbReference>
<dbReference type="Pfam" id="PF00483">
    <property type="entry name" value="NTP_transferase"/>
    <property type="match status" value="1"/>
</dbReference>
<evidence type="ECO:0000256" key="2">
    <source>
        <dbReference type="ARBA" id="ARBA00022695"/>
    </source>
</evidence>
<feature type="domain" description="Nucleotidyl transferase" evidence="3">
    <location>
        <begin position="8"/>
        <end position="215"/>
    </location>
</feature>